<dbReference type="InterPro" id="IPR043129">
    <property type="entry name" value="ATPase_NBD"/>
</dbReference>
<reference evidence="1 2" key="1">
    <citation type="submission" date="2016-07" db="EMBL/GenBank/DDBJ databases">
        <title>Disparate Historic Effective Population Sizes Predicted by Modern Levels of Genome Diversity for the Scaled Quail (Callipepla squamata) and the Northern Bobwhite (Colinus virginianus): Inferences from First and Second Generation Draft Genome Assemblies for Sympatric New World Quail.</title>
        <authorList>
            <person name="Oldeschulte D.L."/>
            <person name="Halley Y.A."/>
            <person name="Bhattarai E.K."/>
            <person name="Brashear W.A."/>
            <person name="Hill J."/>
            <person name="Metz R.P."/>
            <person name="Johnson C.D."/>
            <person name="Rollins D."/>
            <person name="Peterson M.J."/>
            <person name="Bickhart D.M."/>
            <person name="Decker J.E."/>
            <person name="Seabury C.M."/>
        </authorList>
    </citation>
    <scope>NUCLEOTIDE SEQUENCE [LARGE SCALE GENOMIC DNA]</scope>
    <source>
        <strain evidence="1 2">Texas</strain>
        <tissue evidence="1">Leg muscle</tissue>
    </source>
</reference>
<dbReference type="EMBL" id="MCFN01000630">
    <property type="protein sequence ID" value="OXB56604.1"/>
    <property type="molecule type" value="Genomic_DNA"/>
</dbReference>
<dbReference type="AlphaFoldDB" id="A0A226MMT4"/>
<gene>
    <name evidence="1" type="ORF">ASZ78_009819</name>
</gene>
<name>A0A226MMT4_CALSU</name>
<sequence>MLFSSITKCDMDVRRGLYGNILLSGSSTLSPDLEERILKEMHVLVPSGMFVKIIAISERKYSLWVGASILSCLTSFKPMWITRRDYRDFGAQEMLLRRTSDRVDVLIAKHEQEALVRAD</sequence>
<proteinExistence type="predicted"/>
<dbReference type="Proteomes" id="UP000198323">
    <property type="component" value="Unassembled WGS sequence"/>
</dbReference>
<accession>A0A226MMT4</accession>
<organism evidence="1 2">
    <name type="scientific">Callipepla squamata</name>
    <name type="common">Scaled quail</name>
    <dbReference type="NCBI Taxonomy" id="9009"/>
    <lineage>
        <taxon>Eukaryota</taxon>
        <taxon>Metazoa</taxon>
        <taxon>Chordata</taxon>
        <taxon>Craniata</taxon>
        <taxon>Vertebrata</taxon>
        <taxon>Euteleostomi</taxon>
        <taxon>Archelosauria</taxon>
        <taxon>Archosauria</taxon>
        <taxon>Dinosauria</taxon>
        <taxon>Saurischia</taxon>
        <taxon>Theropoda</taxon>
        <taxon>Coelurosauria</taxon>
        <taxon>Aves</taxon>
        <taxon>Neognathae</taxon>
        <taxon>Galloanserae</taxon>
        <taxon>Galliformes</taxon>
        <taxon>Odontophoridae</taxon>
        <taxon>Callipepla</taxon>
    </lineage>
</organism>
<evidence type="ECO:0000313" key="1">
    <source>
        <dbReference type="EMBL" id="OXB56604.1"/>
    </source>
</evidence>
<dbReference type="Pfam" id="PF00022">
    <property type="entry name" value="Actin"/>
    <property type="match status" value="1"/>
</dbReference>
<dbReference type="InterPro" id="IPR004000">
    <property type="entry name" value="Actin"/>
</dbReference>
<dbReference type="SUPFAM" id="SSF53067">
    <property type="entry name" value="Actin-like ATPase domain"/>
    <property type="match status" value="1"/>
</dbReference>
<comment type="caution">
    <text evidence="1">The sequence shown here is derived from an EMBL/GenBank/DDBJ whole genome shotgun (WGS) entry which is preliminary data.</text>
</comment>
<dbReference type="OrthoDB" id="5132116at2759"/>
<dbReference type="PANTHER" id="PTHR11937">
    <property type="entry name" value="ACTIN"/>
    <property type="match status" value="1"/>
</dbReference>
<protein>
    <submittedName>
        <fullName evidence="1">Uncharacterized protein</fullName>
    </submittedName>
</protein>
<dbReference type="Gene3D" id="3.30.420.40">
    <property type="match status" value="1"/>
</dbReference>
<evidence type="ECO:0000313" key="2">
    <source>
        <dbReference type="Proteomes" id="UP000198323"/>
    </source>
</evidence>
<keyword evidence="2" id="KW-1185">Reference proteome</keyword>
<dbReference type="STRING" id="9009.A0A226MMT4"/>